<feature type="domain" description="FP protein C-terminal" evidence="2">
    <location>
        <begin position="315"/>
        <end position="364"/>
    </location>
</feature>
<evidence type="ECO:0000259" key="2">
    <source>
        <dbReference type="Pfam" id="PF25298"/>
    </source>
</evidence>
<dbReference type="AlphaFoldDB" id="A0AAV1LFV7"/>
<dbReference type="PANTHER" id="PTHR11505">
    <property type="entry name" value="L1 TRANSPOSABLE ELEMENT-RELATED"/>
    <property type="match status" value="1"/>
</dbReference>
<protein>
    <recommendedName>
        <fullName evidence="2">FP protein C-terminal domain-containing protein</fullName>
    </recommendedName>
</protein>
<dbReference type="EMBL" id="CAVLGL010000090">
    <property type="protein sequence ID" value="CAK1594238.1"/>
    <property type="molecule type" value="Genomic_DNA"/>
</dbReference>
<evidence type="ECO:0000313" key="4">
    <source>
        <dbReference type="Proteomes" id="UP001314205"/>
    </source>
</evidence>
<sequence>MASALNSNICAGCRNTLPKKEFLSCLICKSNYDCVCANIPIRHFDQMDKQKRNNWKCPECCSKQPKTGNTHTPVRSAVTSQTCSKATDECSPETFVTLRKKHNESPAPASIKSNDGSNFLTENNLRDIIKQELSTAIQNLVTTQLSTINEQIAGFCESMSFINAQFEEMKSAIEEKSAIINNLKKENTQLQASVKDLTTRLNIVESHMRECNIEVNGIPEHKAENLVNTIVQLGQAVKNPLSVDDIQYVTRVAKLNKNADKPRSVIVKLRTMKHRDAILAAVALFNKKNPEDKLNSHHLGIGGSRVPIYVSEHLTPGNKSLHAAARIKSKEMKYRFIWIRNGKVYVRKDEFSQAIIIKNEDSLKLII</sequence>
<name>A0AAV1LFV7_9NEOP</name>
<proteinExistence type="predicted"/>
<gene>
    <name evidence="3" type="ORF">PARMNEM_LOCUS13906</name>
</gene>
<dbReference type="Gene3D" id="3.30.70.1820">
    <property type="entry name" value="L1 transposable element, RRM domain"/>
    <property type="match status" value="1"/>
</dbReference>
<dbReference type="InterPro" id="IPR004244">
    <property type="entry name" value="Transposase_22"/>
</dbReference>
<feature type="coiled-coil region" evidence="1">
    <location>
        <begin position="166"/>
        <end position="200"/>
    </location>
</feature>
<dbReference type="Proteomes" id="UP001314205">
    <property type="component" value="Unassembled WGS sequence"/>
</dbReference>
<keyword evidence="1" id="KW-0175">Coiled coil</keyword>
<dbReference type="Pfam" id="PF25298">
    <property type="entry name" value="Baculo_FP_2nd"/>
    <property type="match status" value="1"/>
</dbReference>
<evidence type="ECO:0000313" key="3">
    <source>
        <dbReference type="EMBL" id="CAK1594238.1"/>
    </source>
</evidence>
<dbReference type="Gene3D" id="3.30.40.10">
    <property type="entry name" value="Zinc/RING finger domain, C3HC4 (zinc finger)"/>
    <property type="match status" value="1"/>
</dbReference>
<reference evidence="3 4" key="1">
    <citation type="submission" date="2023-11" db="EMBL/GenBank/DDBJ databases">
        <authorList>
            <person name="Hedman E."/>
            <person name="Englund M."/>
            <person name="Stromberg M."/>
            <person name="Nyberg Akerstrom W."/>
            <person name="Nylinder S."/>
            <person name="Jareborg N."/>
            <person name="Kallberg Y."/>
            <person name="Kronander E."/>
        </authorList>
    </citation>
    <scope>NUCLEOTIDE SEQUENCE [LARGE SCALE GENOMIC DNA]</scope>
</reference>
<organism evidence="3 4">
    <name type="scientific">Parnassius mnemosyne</name>
    <name type="common">clouded apollo</name>
    <dbReference type="NCBI Taxonomy" id="213953"/>
    <lineage>
        <taxon>Eukaryota</taxon>
        <taxon>Metazoa</taxon>
        <taxon>Ecdysozoa</taxon>
        <taxon>Arthropoda</taxon>
        <taxon>Hexapoda</taxon>
        <taxon>Insecta</taxon>
        <taxon>Pterygota</taxon>
        <taxon>Neoptera</taxon>
        <taxon>Endopterygota</taxon>
        <taxon>Lepidoptera</taxon>
        <taxon>Glossata</taxon>
        <taxon>Ditrysia</taxon>
        <taxon>Papilionoidea</taxon>
        <taxon>Papilionidae</taxon>
        <taxon>Parnassiinae</taxon>
        <taxon>Parnassini</taxon>
        <taxon>Parnassius</taxon>
        <taxon>Driopa</taxon>
    </lineage>
</organism>
<dbReference type="InterPro" id="IPR013083">
    <property type="entry name" value="Znf_RING/FYVE/PHD"/>
</dbReference>
<accession>A0AAV1LFV7</accession>
<keyword evidence="4" id="KW-1185">Reference proteome</keyword>
<dbReference type="InterPro" id="IPR011011">
    <property type="entry name" value="Znf_FYVE_PHD"/>
</dbReference>
<evidence type="ECO:0000256" key="1">
    <source>
        <dbReference type="SAM" id="Coils"/>
    </source>
</evidence>
<dbReference type="SUPFAM" id="SSF57903">
    <property type="entry name" value="FYVE/PHD zinc finger"/>
    <property type="match status" value="1"/>
</dbReference>
<dbReference type="InterPro" id="IPR057251">
    <property type="entry name" value="FP_C"/>
</dbReference>
<comment type="caution">
    <text evidence="3">The sequence shown here is derived from an EMBL/GenBank/DDBJ whole genome shotgun (WGS) entry which is preliminary data.</text>
</comment>